<dbReference type="InterPro" id="IPR027640">
    <property type="entry name" value="Kinesin-like_fam"/>
</dbReference>
<accession>A0A2P4YLT4</accession>
<evidence type="ECO:0000313" key="7">
    <source>
        <dbReference type="EMBL" id="POM78765.1"/>
    </source>
</evidence>
<dbReference type="PANTHER" id="PTHR47972">
    <property type="entry name" value="KINESIN-LIKE PROTEIN KLP-3"/>
    <property type="match status" value="1"/>
</dbReference>
<organism evidence="7 8">
    <name type="scientific">Phytophthora palmivora</name>
    <dbReference type="NCBI Taxonomy" id="4796"/>
    <lineage>
        <taxon>Eukaryota</taxon>
        <taxon>Sar</taxon>
        <taxon>Stramenopiles</taxon>
        <taxon>Oomycota</taxon>
        <taxon>Peronosporomycetes</taxon>
        <taxon>Peronosporales</taxon>
        <taxon>Peronosporaceae</taxon>
        <taxon>Phytophthora</taxon>
    </lineage>
</organism>
<dbReference type="GO" id="GO:0007018">
    <property type="term" value="P:microtubule-based movement"/>
    <property type="evidence" value="ECO:0007669"/>
    <property type="project" value="InterPro"/>
</dbReference>
<comment type="similarity">
    <text evidence="3 4">Belongs to the TRAFAC class myosin-kinesin ATPase superfamily. Kinesin family.</text>
</comment>
<dbReference type="InterPro" id="IPR001752">
    <property type="entry name" value="Kinesin_motor_dom"/>
</dbReference>
<keyword evidence="2 3" id="KW-0067">ATP-binding</keyword>
<keyword evidence="8" id="KW-1185">Reference proteome</keyword>
<proteinExistence type="inferred from homology"/>
<feature type="region of interest" description="Disordered" evidence="5">
    <location>
        <begin position="486"/>
        <end position="519"/>
    </location>
</feature>
<keyword evidence="1 3" id="KW-0547">Nucleotide-binding</keyword>
<name>A0A2P4YLT4_9STRA</name>
<dbReference type="InterPro" id="IPR036961">
    <property type="entry name" value="Kinesin_motor_dom_sf"/>
</dbReference>
<dbReference type="Pfam" id="PF00225">
    <property type="entry name" value="Kinesin"/>
    <property type="match status" value="1"/>
</dbReference>
<feature type="domain" description="Kinesin motor" evidence="6">
    <location>
        <begin position="78"/>
        <end position="435"/>
    </location>
</feature>
<evidence type="ECO:0000256" key="2">
    <source>
        <dbReference type="ARBA" id="ARBA00022840"/>
    </source>
</evidence>
<feature type="compositionally biased region" description="Basic and acidic residues" evidence="5">
    <location>
        <begin position="486"/>
        <end position="502"/>
    </location>
</feature>
<evidence type="ECO:0000313" key="8">
    <source>
        <dbReference type="Proteomes" id="UP000237271"/>
    </source>
</evidence>
<dbReference type="Gene3D" id="3.40.850.10">
    <property type="entry name" value="Kinesin motor domain"/>
    <property type="match status" value="1"/>
</dbReference>
<dbReference type="EMBL" id="NCKW01001913">
    <property type="protein sequence ID" value="POM78765.1"/>
    <property type="molecule type" value="Genomic_DNA"/>
</dbReference>
<protein>
    <recommendedName>
        <fullName evidence="4">Kinesin-like protein</fullName>
    </recommendedName>
</protein>
<dbReference type="GO" id="GO:0008017">
    <property type="term" value="F:microtubule binding"/>
    <property type="evidence" value="ECO:0007669"/>
    <property type="project" value="InterPro"/>
</dbReference>
<dbReference type="Proteomes" id="UP000237271">
    <property type="component" value="Unassembled WGS sequence"/>
</dbReference>
<dbReference type="GO" id="GO:0003777">
    <property type="term" value="F:microtubule motor activity"/>
    <property type="evidence" value="ECO:0007669"/>
    <property type="project" value="InterPro"/>
</dbReference>
<dbReference type="PROSITE" id="PS00411">
    <property type="entry name" value="KINESIN_MOTOR_1"/>
    <property type="match status" value="1"/>
</dbReference>
<evidence type="ECO:0000256" key="4">
    <source>
        <dbReference type="RuleBase" id="RU000394"/>
    </source>
</evidence>
<dbReference type="PANTHER" id="PTHR47972:SF28">
    <property type="entry name" value="KINESIN-LIKE PROTEIN KLP-3"/>
    <property type="match status" value="1"/>
</dbReference>
<dbReference type="PRINTS" id="PR00380">
    <property type="entry name" value="KINESINHEAVY"/>
</dbReference>
<dbReference type="InterPro" id="IPR027417">
    <property type="entry name" value="P-loop_NTPase"/>
</dbReference>
<evidence type="ECO:0000256" key="3">
    <source>
        <dbReference type="PROSITE-ProRule" id="PRU00283"/>
    </source>
</evidence>
<feature type="compositionally biased region" description="Polar residues" evidence="5">
    <location>
        <begin position="544"/>
        <end position="574"/>
    </location>
</feature>
<dbReference type="PROSITE" id="PS50067">
    <property type="entry name" value="KINESIN_MOTOR_2"/>
    <property type="match status" value="1"/>
</dbReference>
<feature type="binding site" evidence="3">
    <location>
        <begin position="171"/>
        <end position="178"/>
    </location>
    <ligand>
        <name>ATP</name>
        <dbReference type="ChEBI" id="CHEBI:30616"/>
    </ligand>
</feature>
<evidence type="ECO:0000256" key="5">
    <source>
        <dbReference type="SAM" id="MobiDB-lite"/>
    </source>
</evidence>
<feature type="region of interest" description="Disordered" evidence="5">
    <location>
        <begin position="537"/>
        <end position="621"/>
    </location>
</feature>
<evidence type="ECO:0000256" key="1">
    <source>
        <dbReference type="ARBA" id="ARBA00022741"/>
    </source>
</evidence>
<dbReference type="GO" id="GO:0005874">
    <property type="term" value="C:microtubule"/>
    <property type="evidence" value="ECO:0007669"/>
    <property type="project" value="UniProtKB-KW"/>
</dbReference>
<dbReference type="InterPro" id="IPR019821">
    <property type="entry name" value="Kinesin_motor_CS"/>
</dbReference>
<sequence>MADTRELAAQLRASLSALKRDVATSFRLCGRDFGVLGSELLSALERGRQHERASVDALAHERAARGQLETRLAELQGNIRVLCRVRPMPVAPGSSGEESESTSPERRRKRIQVASAQELSVFSPVDGALYKSFSFSRVFHEQHAQLTVFKEVAPLVRSAVTGHHACVFAYGQTGAGKTHTMQGTESDRGLYYRAAELIYSSVTQQQHVYDFHVSVQMVEIYNEEIYDLLAQPTAATASEDKSSPSAKGCHAGATSMCGNVQSSTSTLEIRHGERGVYLKNVEVVAVPTAKEFHDAIARSKTSRTKNDRSNRSHTVLMIDIRRVSKATGESDAGRLALVDLAGSERLSKTADASALTVRESQHINKSLAAVGDVLSSLLAKDKHIPFRNSKLTHLLQDSLSGSANRTLLLVHVSPRSADVNETINSLKFASRVSHIQMGKSQRTERAEISRLNGVVANQVSQIQALQEKLTAELELRKKYEKRLEEYRQEEHRRRSKGDERRALQQMKTPSPELPPPISSRREKLANAQGLNGIENVAENILRGNESSPETAEIRTMSSDKPSGISPPTNFSRRLSLSALDQKAGAPRRSHGKRKRSAASEKVRSILKKHRGNDENSAIDLTQSPGGIVDNTVASKQVSFDLSLATIDASVSSLPSRELNSTVSVPRM</sequence>
<comment type="caution">
    <text evidence="7">The sequence shown here is derived from an EMBL/GenBank/DDBJ whole genome shotgun (WGS) entry which is preliminary data.</text>
</comment>
<dbReference type="SMART" id="SM00129">
    <property type="entry name" value="KISc"/>
    <property type="match status" value="1"/>
</dbReference>
<dbReference type="OrthoDB" id="3176171at2759"/>
<evidence type="ECO:0000259" key="6">
    <source>
        <dbReference type="PROSITE" id="PS50067"/>
    </source>
</evidence>
<keyword evidence="4" id="KW-0493">Microtubule</keyword>
<gene>
    <name evidence="7" type="ORF">PHPALM_3666</name>
</gene>
<dbReference type="AlphaFoldDB" id="A0A2P4YLT4"/>
<reference evidence="7 8" key="1">
    <citation type="journal article" date="2017" name="Genome Biol. Evol.">
        <title>Phytophthora megakarya and P. palmivora, closely related causal agents of cacao black pod rot, underwent increases in genome sizes and gene numbers by different mechanisms.</title>
        <authorList>
            <person name="Ali S.S."/>
            <person name="Shao J."/>
            <person name="Lary D.J."/>
            <person name="Kronmiller B."/>
            <person name="Shen D."/>
            <person name="Strem M.D."/>
            <person name="Amoako-Attah I."/>
            <person name="Akrofi A.Y."/>
            <person name="Begoude B.A."/>
            <person name="Ten Hoopen G.M."/>
            <person name="Coulibaly K."/>
            <person name="Kebe B.I."/>
            <person name="Melnick R.L."/>
            <person name="Guiltinan M.J."/>
            <person name="Tyler B.M."/>
            <person name="Meinhardt L.W."/>
            <person name="Bailey B.A."/>
        </authorList>
    </citation>
    <scope>NUCLEOTIDE SEQUENCE [LARGE SCALE GENOMIC DNA]</scope>
    <source>
        <strain evidence="8">sbr112.9</strain>
    </source>
</reference>
<keyword evidence="3 4" id="KW-0505">Motor protein</keyword>
<dbReference type="SUPFAM" id="SSF52540">
    <property type="entry name" value="P-loop containing nucleoside triphosphate hydrolases"/>
    <property type="match status" value="1"/>
</dbReference>
<feature type="compositionally biased region" description="Basic residues" evidence="5">
    <location>
        <begin position="585"/>
        <end position="596"/>
    </location>
</feature>
<feature type="region of interest" description="Disordered" evidence="5">
    <location>
        <begin position="90"/>
        <end position="110"/>
    </location>
</feature>
<dbReference type="GO" id="GO:0005524">
    <property type="term" value="F:ATP binding"/>
    <property type="evidence" value="ECO:0007669"/>
    <property type="project" value="UniProtKB-UniRule"/>
</dbReference>